<dbReference type="Gene3D" id="3.40.50.300">
    <property type="entry name" value="P-loop containing nucleotide triphosphate hydrolases"/>
    <property type="match status" value="1"/>
</dbReference>
<organism evidence="7 8">
    <name type="scientific">Edhazardia aedis (strain USNM 41457)</name>
    <name type="common">Microsporidian parasite</name>
    <dbReference type="NCBI Taxonomy" id="1003232"/>
    <lineage>
        <taxon>Eukaryota</taxon>
        <taxon>Fungi</taxon>
        <taxon>Fungi incertae sedis</taxon>
        <taxon>Microsporidia</taxon>
        <taxon>Edhazardia</taxon>
    </lineage>
</organism>
<keyword evidence="4" id="KW-0539">Nucleus</keyword>
<evidence type="ECO:0000256" key="1">
    <source>
        <dbReference type="ARBA" id="ARBA00004123"/>
    </source>
</evidence>
<dbReference type="OrthoDB" id="5575062at2759"/>
<evidence type="ECO:0000313" key="8">
    <source>
        <dbReference type="Proteomes" id="UP000003163"/>
    </source>
</evidence>
<feature type="domain" description="RecF/RecN/SMC N-terminal" evidence="6">
    <location>
        <begin position="38"/>
        <end position="264"/>
    </location>
</feature>
<dbReference type="HOGENOM" id="CLU_1017610_0_0_1"/>
<evidence type="ECO:0000259" key="6">
    <source>
        <dbReference type="Pfam" id="PF02463"/>
    </source>
</evidence>
<reference evidence="7 8" key="1">
    <citation type="submission" date="2011-08" db="EMBL/GenBank/DDBJ databases">
        <authorList>
            <person name="Liu Z.J."/>
            <person name="Shi F.L."/>
            <person name="Lu J.Q."/>
            <person name="Li M."/>
            <person name="Wang Z.L."/>
        </authorList>
    </citation>
    <scope>NUCLEOTIDE SEQUENCE [LARGE SCALE GENOMIC DNA]</scope>
    <source>
        <strain evidence="7 8">USNM 41457</strain>
    </source>
</reference>
<reference evidence="8" key="2">
    <citation type="submission" date="2015-07" db="EMBL/GenBank/DDBJ databases">
        <title>Contrasting host-pathogen interactions and genome evolution in two generalist and specialist microsporidian pathogens of mosquitoes.</title>
        <authorList>
            <consortium name="The Broad Institute Genomics Platform"/>
            <consortium name="The Broad Institute Genome Sequencing Center for Infectious Disease"/>
            <person name="Cuomo C.A."/>
            <person name="Sanscrainte N.D."/>
            <person name="Goldberg J.M."/>
            <person name="Heiman D."/>
            <person name="Young S."/>
            <person name="Zeng Q."/>
            <person name="Becnel J.J."/>
            <person name="Birren B.W."/>
        </authorList>
    </citation>
    <scope>NUCLEOTIDE SEQUENCE [LARGE SCALE GENOMIC DNA]</scope>
    <source>
        <strain evidence="8">USNM 41457</strain>
    </source>
</reference>
<dbReference type="InterPro" id="IPR027417">
    <property type="entry name" value="P-loop_NTPase"/>
</dbReference>
<keyword evidence="2" id="KW-0132">Cell division</keyword>
<dbReference type="GO" id="GO:0051301">
    <property type="term" value="P:cell division"/>
    <property type="evidence" value="ECO:0007669"/>
    <property type="project" value="UniProtKB-KW"/>
</dbReference>
<evidence type="ECO:0000256" key="4">
    <source>
        <dbReference type="ARBA" id="ARBA00023242"/>
    </source>
</evidence>
<dbReference type="Proteomes" id="UP000003163">
    <property type="component" value="Unassembled WGS sequence"/>
</dbReference>
<dbReference type="InterPro" id="IPR003395">
    <property type="entry name" value="RecF/RecN/SMC_N"/>
</dbReference>
<keyword evidence="3" id="KW-0498">Mitosis</keyword>
<dbReference type="GO" id="GO:0008278">
    <property type="term" value="C:cohesin complex"/>
    <property type="evidence" value="ECO:0007669"/>
    <property type="project" value="TreeGrafter"/>
</dbReference>
<evidence type="ECO:0000256" key="5">
    <source>
        <dbReference type="ARBA" id="ARBA00023306"/>
    </source>
</evidence>
<comment type="subcellular location">
    <subcellularLocation>
        <location evidence="1">Nucleus</location>
    </subcellularLocation>
</comment>
<dbReference type="VEuPathDB" id="MicrosporidiaDB:EDEG_03155"/>
<accession>J8ZRU2</accession>
<dbReference type="GO" id="GO:0007062">
    <property type="term" value="P:sister chromatid cohesion"/>
    <property type="evidence" value="ECO:0007669"/>
    <property type="project" value="TreeGrafter"/>
</dbReference>
<sequence>KPSNSNPSYDVLNKLNVIFTTVINPKTFKGKEFYENEIKKADTELSQIKIKEQPKKSADIEKIEAQYEIKKKETITARDNYFKLKNEMNKRFLFLVHKINKIINNVYRNLYNNNDVNIQLVIDTNVSWDDIEKDITNTTINTTTNNTRFNLSNLNIKTSDLKYTSDIDYSSLKIYAMPPNKRYTLIKNLSGGEQTMVNTTLILCLNKIKLVPFMFFDEIDSCLDTDNVKRLVQYLRNVQSAVIISHRPFVVACCNSVIGVYKIDSSNILTYKLD</sequence>
<keyword evidence="8" id="KW-1185">Reference proteome</keyword>
<dbReference type="GO" id="GO:0005634">
    <property type="term" value="C:nucleus"/>
    <property type="evidence" value="ECO:0007669"/>
    <property type="project" value="UniProtKB-SubCell"/>
</dbReference>
<protein>
    <recommendedName>
        <fullName evidence="6">RecF/RecN/SMC N-terminal domain-containing protein</fullName>
    </recommendedName>
</protein>
<dbReference type="InParanoid" id="J8ZRU2"/>
<dbReference type="SUPFAM" id="SSF52540">
    <property type="entry name" value="P-loop containing nucleoside triphosphate hydrolases"/>
    <property type="match status" value="1"/>
</dbReference>
<keyword evidence="5" id="KW-0131">Cell cycle</keyword>
<feature type="non-terminal residue" evidence="7">
    <location>
        <position position="1"/>
    </location>
</feature>
<evidence type="ECO:0000313" key="7">
    <source>
        <dbReference type="EMBL" id="EJW02413.1"/>
    </source>
</evidence>
<dbReference type="OMA" id="MFSINKF"/>
<name>J8ZRU2_EDHAE</name>
<dbReference type="AlphaFoldDB" id="J8ZRU2"/>
<proteinExistence type="predicted"/>
<evidence type="ECO:0000256" key="3">
    <source>
        <dbReference type="ARBA" id="ARBA00022776"/>
    </source>
</evidence>
<gene>
    <name evidence="7" type="ORF">EDEG_03155</name>
</gene>
<dbReference type="GO" id="GO:0003677">
    <property type="term" value="F:DNA binding"/>
    <property type="evidence" value="ECO:0007669"/>
    <property type="project" value="TreeGrafter"/>
</dbReference>
<evidence type="ECO:0000256" key="2">
    <source>
        <dbReference type="ARBA" id="ARBA00022618"/>
    </source>
</evidence>
<dbReference type="PANTHER" id="PTHR18937:SF12">
    <property type="entry name" value="STRUCTURAL MAINTENANCE OF CHROMOSOMES PROTEIN"/>
    <property type="match status" value="1"/>
</dbReference>
<dbReference type="PANTHER" id="PTHR18937">
    <property type="entry name" value="STRUCTURAL MAINTENANCE OF CHROMOSOMES SMC FAMILY MEMBER"/>
    <property type="match status" value="1"/>
</dbReference>
<comment type="caution">
    <text evidence="7">The sequence shown here is derived from an EMBL/GenBank/DDBJ whole genome shotgun (WGS) entry which is preliminary data.</text>
</comment>
<dbReference type="Pfam" id="PF02463">
    <property type="entry name" value="SMC_N"/>
    <property type="match status" value="1"/>
</dbReference>
<dbReference type="EMBL" id="AFBI03000072">
    <property type="protein sequence ID" value="EJW02413.1"/>
    <property type="molecule type" value="Genomic_DNA"/>
</dbReference>
<dbReference type="STRING" id="1003232.J8ZRU2"/>